<sequence length="65" mass="7576">MKDMDSNSSKKLNERNKSEKGVETVKAVQISSFTDKNNFFANHFEKAKAMWKKQQPFPLELLKLN</sequence>
<reference evidence="2 3" key="1">
    <citation type="submission" date="2018-08" db="EMBL/GenBank/DDBJ databases">
        <title>Chitinophaga sp. K20C18050901, a novel bacterium isolated from forest soil.</title>
        <authorList>
            <person name="Wang C."/>
        </authorList>
    </citation>
    <scope>NUCLEOTIDE SEQUENCE [LARGE SCALE GENOMIC DNA]</scope>
    <source>
        <strain evidence="2 3">K20C18050901</strain>
    </source>
</reference>
<dbReference type="RefSeq" id="WP_116854604.1">
    <property type="nucleotide sequence ID" value="NZ_QTJV01000006.1"/>
</dbReference>
<feature type="compositionally biased region" description="Basic and acidic residues" evidence="1">
    <location>
        <begin position="11"/>
        <end position="23"/>
    </location>
</feature>
<keyword evidence="3" id="KW-1185">Reference proteome</keyword>
<comment type="caution">
    <text evidence="2">The sequence shown here is derived from an EMBL/GenBank/DDBJ whole genome shotgun (WGS) entry which is preliminary data.</text>
</comment>
<protein>
    <submittedName>
        <fullName evidence="2">Uncharacterized protein</fullName>
    </submittedName>
</protein>
<organism evidence="2 3">
    <name type="scientific">Chitinophaga silvisoli</name>
    <dbReference type="NCBI Taxonomy" id="2291814"/>
    <lineage>
        <taxon>Bacteria</taxon>
        <taxon>Pseudomonadati</taxon>
        <taxon>Bacteroidota</taxon>
        <taxon>Chitinophagia</taxon>
        <taxon>Chitinophagales</taxon>
        <taxon>Chitinophagaceae</taxon>
        <taxon>Chitinophaga</taxon>
    </lineage>
</organism>
<dbReference type="Proteomes" id="UP000261174">
    <property type="component" value="Unassembled WGS sequence"/>
</dbReference>
<name>A0A3E1P0I4_9BACT</name>
<evidence type="ECO:0000313" key="3">
    <source>
        <dbReference type="Proteomes" id="UP000261174"/>
    </source>
</evidence>
<feature type="compositionally biased region" description="Polar residues" evidence="1">
    <location>
        <begin position="1"/>
        <end position="10"/>
    </location>
</feature>
<proteinExistence type="predicted"/>
<dbReference type="AlphaFoldDB" id="A0A3E1P0I4"/>
<accession>A0A3E1P0I4</accession>
<evidence type="ECO:0000256" key="1">
    <source>
        <dbReference type="SAM" id="MobiDB-lite"/>
    </source>
</evidence>
<gene>
    <name evidence="2" type="ORF">DXN04_17125</name>
</gene>
<feature type="region of interest" description="Disordered" evidence="1">
    <location>
        <begin position="1"/>
        <end position="23"/>
    </location>
</feature>
<dbReference type="EMBL" id="QTJV01000006">
    <property type="protein sequence ID" value="RFM33682.1"/>
    <property type="molecule type" value="Genomic_DNA"/>
</dbReference>
<evidence type="ECO:0000313" key="2">
    <source>
        <dbReference type="EMBL" id="RFM33682.1"/>
    </source>
</evidence>